<gene>
    <name evidence="2" type="ORF">Osc7112_6474</name>
</gene>
<proteinExistence type="predicted"/>
<dbReference type="HOGENOM" id="CLU_094881_0_0_3"/>
<dbReference type="EMBL" id="CP003615">
    <property type="protein sequence ID" value="AFZ10618.1"/>
    <property type="molecule type" value="Genomic_DNA"/>
</dbReference>
<protein>
    <recommendedName>
        <fullName evidence="4">Cytochrome c biogenesis protein transmembrane region</fullName>
    </recommendedName>
</protein>
<dbReference type="AlphaFoldDB" id="K9VRA9"/>
<feature type="transmembrane region" description="Helical" evidence="1">
    <location>
        <begin position="122"/>
        <end position="145"/>
    </location>
</feature>
<feature type="transmembrane region" description="Helical" evidence="1">
    <location>
        <begin position="194"/>
        <end position="213"/>
    </location>
</feature>
<evidence type="ECO:0000256" key="1">
    <source>
        <dbReference type="SAM" id="Phobius"/>
    </source>
</evidence>
<feature type="transmembrane region" description="Helical" evidence="1">
    <location>
        <begin position="43"/>
        <end position="69"/>
    </location>
</feature>
<evidence type="ECO:0000313" key="2">
    <source>
        <dbReference type="EMBL" id="AFZ10618.1"/>
    </source>
</evidence>
<reference evidence="2 3" key="1">
    <citation type="submission" date="2012-05" db="EMBL/GenBank/DDBJ databases">
        <title>Finished plasmid 1 of genome of Oscillatoria sp. PCC 7112.</title>
        <authorList>
            <consortium name="US DOE Joint Genome Institute"/>
            <person name="Gugger M."/>
            <person name="Coursin T."/>
            <person name="Rippka R."/>
            <person name="Tandeau De Marsac N."/>
            <person name="Huntemann M."/>
            <person name="Wei C.-L."/>
            <person name="Han J."/>
            <person name="Detter J.C."/>
            <person name="Han C."/>
            <person name="Tapia R."/>
            <person name="Davenport K."/>
            <person name="Daligault H."/>
            <person name="Erkkila T."/>
            <person name="Gu W."/>
            <person name="Munk A.C.C."/>
            <person name="Teshima H."/>
            <person name="Xu Y."/>
            <person name="Chain P."/>
            <person name="Chen A."/>
            <person name="Krypides N."/>
            <person name="Mavromatis K."/>
            <person name="Markowitz V."/>
            <person name="Szeto E."/>
            <person name="Ivanova N."/>
            <person name="Mikhailova N."/>
            <person name="Ovchinnikova G."/>
            <person name="Pagani I."/>
            <person name="Pati A."/>
            <person name="Goodwin L."/>
            <person name="Peters L."/>
            <person name="Pitluck S."/>
            <person name="Woyke T."/>
            <person name="Kerfeld C."/>
        </authorList>
    </citation>
    <scope>NUCLEOTIDE SEQUENCE [LARGE SCALE GENOMIC DNA]</scope>
    <source>
        <strain evidence="2 3">PCC 7112</strain>
        <plasmid evidence="2 3">pOSC7112.01</plasmid>
    </source>
</reference>
<evidence type="ECO:0008006" key="4">
    <source>
        <dbReference type="Google" id="ProtNLM"/>
    </source>
</evidence>
<dbReference type="KEGG" id="oni:Osc7112_6474"/>
<keyword evidence="3" id="KW-1185">Reference proteome</keyword>
<dbReference type="PANTHER" id="PTHR36394:SF1">
    <property type="entry name" value="OS01G0277700 PROTEIN"/>
    <property type="match status" value="1"/>
</dbReference>
<sequence>MESMLKILLGSLALSIIHALIPNHWMPLIAIGKTENWSRSETLRATVITGVAHTLSIILIGIVVGLFGYKFAATYVEAAKIIAPLVLLVLGIIYLLAELDSSRRHHHHHAETVNLTTKRSQFQILAVLGTGMLFSPCIEIEAYFFSAGTIGLSGILVVSVVYLVVTVLGMVLLVDLGMKGVNALEEKLHFFEDHEQGLTGAVLILLGIVAYFIKV</sequence>
<name>K9VRA9_9CYAN</name>
<keyword evidence="1" id="KW-0472">Membrane</keyword>
<feature type="transmembrane region" description="Helical" evidence="1">
    <location>
        <begin position="81"/>
        <end position="97"/>
    </location>
</feature>
<keyword evidence="1" id="KW-1133">Transmembrane helix</keyword>
<dbReference type="PANTHER" id="PTHR36394">
    <property type="entry name" value="OS01G0277700 PROTEIN"/>
    <property type="match status" value="1"/>
</dbReference>
<evidence type="ECO:0000313" key="3">
    <source>
        <dbReference type="Proteomes" id="UP000010478"/>
    </source>
</evidence>
<accession>K9VRA9</accession>
<keyword evidence="2" id="KW-0614">Plasmid</keyword>
<geneLocation type="plasmid" evidence="2 3">
    <name>pOSC7112.01</name>
</geneLocation>
<feature type="transmembrane region" description="Helical" evidence="1">
    <location>
        <begin position="152"/>
        <end position="174"/>
    </location>
</feature>
<organism evidence="2 3">
    <name type="scientific">Phormidium nigroviride PCC 7112</name>
    <dbReference type="NCBI Taxonomy" id="179408"/>
    <lineage>
        <taxon>Bacteria</taxon>
        <taxon>Bacillati</taxon>
        <taxon>Cyanobacteriota</taxon>
        <taxon>Cyanophyceae</taxon>
        <taxon>Oscillatoriophycideae</taxon>
        <taxon>Oscillatoriales</taxon>
        <taxon>Oscillatoriaceae</taxon>
        <taxon>Phormidium</taxon>
    </lineage>
</organism>
<dbReference type="RefSeq" id="WP_015211790.1">
    <property type="nucleotide sequence ID" value="NC_019763.1"/>
</dbReference>
<keyword evidence="1" id="KW-0812">Transmembrane</keyword>
<dbReference type="Proteomes" id="UP000010478">
    <property type="component" value="Plasmid pOSC7112.01"/>
</dbReference>